<dbReference type="GO" id="GO:0005524">
    <property type="term" value="F:ATP binding"/>
    <property type="evidence" value="ECO:0007669"/>
    <property type="project" value="UniProtKB-UniRule"/>
</dbReference>
<dbReference type="GO" id="GO:0007165">
    <property type="term" value="P:signal transduction"/>
    <property type="evidence" value="ECO:0007669"/>
    <property type="project" value="TreeGrafter"/>
</dbReference>
<dbReference type="PROSITE" id="PS50011">
    <property type="entry name" value="PROTEIN_KINASE_DOM"/>
    <property type="match status" value="1"/>
</dbReference>
<keyword evidence="7" id="KW-0418">Kinase</keyword>
<keyword evidence="3 4" id="KW-0067">ATP-binding</keyword>
<dbReference type="GO" id="GO:0004674">
    <property type="term" value="F:protein serine/threonine kinase activity"/>
    <property type="evidence" value="ECO:0007669"/>
    <property type="project" value="UniProtKB-KW"/>
</dbReference>
<dbReference type="InterPro" id="IPR050167">
    <property type="entry name" value="Ser_Thr_protein_kinase"/>
</dbReference>
<dbReference type="Pfam" id="PF07714">
    <property type="entry name" value="PK_Tyr_Ser-Thr"/>
    <property type="match status" value="1"/>
</dbReference>
<sequence>MSLCLSMKAVIPRITGLPTFKYEDMEEIGVIGHGSFGVVLKVKHLAPVRDGETDTVVIKKLSDSEEIDDQKEFVKEARMLFTIQHNSIVSFKAFCQRPYAIMLEYVHFDFSVFSNCDKKVHSLQEFLAFVDTQQVLENFNECGIITRIAKDVASGLCYLHRNGIVHRDLKTSNVLVSNQHYSNITSKEPSL</sequence>
<dbReference type="EC" id="2.7.11.1" evidence="7"/>
<dbReference type="PROSITE" id="PS00108">
    <property type="entry name" value="PROTEIN_KINASE_ST"/>
    <property type="match status" value="1"/>
</dbReference>
<feature type="binding site" evidence="4">
    <location>
        <position position="60"/>
    </location>
    <ligand>
        <name>ATP</name>
        <dbReference type="ChEBI" id="CHEBI:30616"/>
    </ligand>
</feature>
<evidence type="ECO:0000256" key="1">
    <source>
        <dbReference type="ARBA" id="ARBA00022527"/>
    </source>
</evidence>
<dbReference type="Proteomes" id="UP001163046">
    <property type="component" value="Unassembled WGS sequence"/>
</dbReference>
<dbReference type="InterPro" id="IPR011009">
    <property type="entry name" value="Kinase-like_dom_sf"/>
</dbReference>
<feature type="domain" description="Protein kinase" evidence="6">
    <location>
        <begin position="25"/>
        <end position="191"/>
    </location>
</feature>
<dbReference type="PROSITE" id="PS00107">
    <property type="entry name" value="PROTEIN_KINASE_ATP"/>
    <property type="match status" value="1"/>
</dbReference>
<gene>
    <name evidence="7" type="primary">LIMK1_2</name>
    <name evidence="7" type="ORF">OS493_018489</name>
</gene>
<accession>A0A9X0A128</accession>
<dbReference type="GO" id="GO:0005737">
    <property type="term" value="C:cytoplasm"/>
    <property type="evidence" value="ECO:0007669"/>
    <property type="project" value="TreeGrafter"/>
</dbReference>
<dbReference type="EMBL" id="MU825406">
    <property type="protein sequence ID" value="KAJ7391442.1"/>
    <property type="molecule type" value="Genomic_DNA"/>
</dbReference>
<keyword evidence="2 4" id="KW-0547">Nucleotide-binding</keyword>
<keyword evidence="1 5" id="KW-0723">Serine/threonine-protein kinase</keyword>
<evidence type="ECO:0000313" key="7">
    <source>
        <dbReference type="EMBL" id="KAJ7391442.1"/>
    </source>
</evidence>
<comment type="similarity">
    <text evidence="5">Belongs to the protein kinase superfamily.</text>
</comment>
<dbReference type="SUPFAM" id="SSF56112">
    <property type="entry name" value="Protein kinase-like (PK-like)"/>
    <property type="match status" value="1"/>
</dbReference>
<dbReference type="Gene3D" id="1.10.510.10">
    <property type="entry name" value="Transferase(Phosphotransferase) domain 1"/>
    <property type="match status" value="1"/>
</dbReference>
<dbReference type="InterPro" id="IPR017441">
    <property type="entry name" value="Protein_kinase_ATP_BS"/>
</dbReference>
<protein>
    <submittedName>
        <fullName evidence="7">LIM domain kinase 1</fullName>
        <ecNumber evidence="7">2.7.11.1</ecNumber>
    </submittedName>
</protein>
<name>A0A9X0A128_9CNID</name>
<comment type="caution">
    <text evidence="7">The sequence shown here is derived from an EMBL/GenBank/DDBJ whole genome shotgun (WGS) entry which is preliminary data.</text>
</comment>
<evidence type="ECO:0000313" key="8">
    <source>
        <dbReference type="Proteomes" id="UP001163046"/>
    </source>
</evidence>
<dbReference type="InterPro" id="IPR000719">
    <property type="entry name" value="Prot_kinase_dom"/>
</dbReference>
<dbReference type="PANTHER" id="PTHR23257">
    <property type="entry name" value="SERINE-THREONINE PROTEIN KINASE"/>
    <property type="match status" value="1"/>
</dbReference>
<dbReference type="Gene3D" id="3.30.200.20">
    <property type="entry name" value="Phosphorylase Kinase, domain 1"/>
    <property type="match status" value="1"/>
</dbReference>
<evidence type="ECO:0000256" key="4">
    <source>
        <dbReference type="PROSITE-ProRule" id="PRU10141"/>
    </source>
</evidence>
<reference evidence="7" key="1">
    <citation type="submission" date="2023-01" db="EMBL/GenBank/DDBJ databases">
        <title>Genome assembly of the deep-sea coral Lophelia pertusa.</title>
        <authorList>
            <person name="Herrera S."/>
            <person name="Cordes E."/>
        </authorList>
    </citation>
    <scope>NUCLEOTIDE SEQUENCE</scope>
    <source>
        <strain evidence="7">USNM1676648</strain>
        <tissue evidence="7">Polyp</tissue>
    </source>
</reference>
<dbReference type="InterPro" id="IPR001245">
    <property type="entry name" value="Ser-Thr/Tyr_kinase_cat_dom"/>
</dbReference>
<keyword evidence="8" id="KW-1185">Reference proteome</keyword>
<dbReference type="OrthoDB" id="5985221at2759"/>
<proteinExistence type="inferred from homology"/>
<evidence type="ECO:0000256" key="3">
    <source>
        <dbReference type="ARBA" id="ARBA00022840"/>
    </source>
</evidence>
<organism evidence="7 8">
    <name type="scientific">Desmophyllum pertusum</name>
    <dbReference type="NCBI Taxonomy" id="174260"/>
    <lineage>
        <taxon>Eukaryota</taxon>
        <taxon>Metazoa</taxon>
        <taxon>Cnidaria</taxon>
        <taxon>Anthozoa</taxon>
        <taxon>Hexacorallia</taxon>
        <taxon>Scleractinia</taxon>
        <taxon>Caryophylliina</taxon>
        <taxon>Caryophylliidae</taxon>
        <taxon>Desmophyllum</taxon>
    </lineage>
</organism>
<dbReference type="SMART" id="SM00220">
    <property type="entry name" value="S_TKc"/>
    <property type="match status" value="1"/>
</dbReference>
<dbReference type="AlphaFoldDB" id="A0A9X0A128"/>
<evidence type="ECO:0000259" key="6">
    <source>
        <dbReference type="PROSITE" id="PS50011"/>
    </source>
</evidence>
<dbReference type="InterPro" id="IPR008271">
    <property type="entry name" value="Ser/Thr_kinase_AS"/>
</dbReference>
<evidence type="ECO:0000256" key="2">
    <source>
        <dbReference type="ARBA" id="ARBA00022741"/>
    </source>
</evidence>
<evidence type="ECO:0000256" key="5">
    <source>
        <dbReference type="RuleBase" id="RU000304"/>
    </source>
</evidence>
<keyword evidence="7" id="KW-0808">Transferase</keyword>